<dbReference type="InterPro" id="IPR004789">
    <property type="entry name" value="Acetalactate_synth_ssu"/>
</dbReference>
<evidence type="ECO:0000313" key="11">
    <source>
        <dbReference type="Proteomes" id="UP000095552"/>
    </source>
</evidence>
<dbReference type="UniPathway" id="UPA00047">
    <property type="reaction ID" value="UER00055"/>
</dbReference>
<dbReference type="STRING" id="1563681.BFP71_13545"/>
<evidence type="ECO:0000313" key="10">
    <source>
        <dbReference type="EMBL" id="OEK04489.1"/>
    </source>
</evidence>
<dbReference type="OrthoDB" id="1523722at2"/>
<feature type="domain" description="ACT" evidence="9">
    <location>
        <begin position="6"/>
        <end position="80"/>
    </location>
</feature>
<dbReference type="Gene3D" id="3.30.70.1150">
    <property type="entry name" value="ACT-like. Chain A, domain 2"/>
    <property type="match status" value="1"/>
</dbReference>
<keyword evidence="8" id="KW-0808">Transferase</keyword>
<dbReference type="Pfam" id="PF22629">
    <property type="entry name" value="ACT_AHAS_ss"/>
    <property type="match status" value="1"/>
</dbReference>
<organism evidence="10 11">
    <name type="scientific">Roseivirga misakiensis</name>
    <dbReference type="NCBI Taxonomy" id="1563681"/>
    <lineage>
        <taxon>Bacteria</taxon>
        <taxon>Pseudomonadati</taxon>
        <taxon>Bacteroidota</taxon>
        <taxon>Cytophagia</taxon>
        <taxon>Cytophagales</taxon>
        <taxon>Roseivirgaceae</taxon>
        <taxon>Roseivirga</taxon>
    </lineage>
</organism>
<evidence type="ECO:0000256" key="3">
    <source>
        <dbReference type="ARBA" id="ARBA00006341"/>
    </source>
</evidence>
<comment type="caution">
    <text evidence="10">The sequence shown here is derived from an EMBL/GenBank/DDBJ whole genome shotgun (WGS) entry which is preliminary data.</text>
</comment>
<comment type="catalytic activity">
    <reaction evidence="7 8">
        <text>2 pyruvate + H(+) = (2S)-2-acetolactate + CO2</text>
        <dbReference type="Rhea" id="RHEA:25249"/>
        <dbReference type="ChEBI" id="CHEBI:15361"/>
        <dbReference type="ChEBI" id="CHEBI:15378"/>
        <dbReference type="ChEBI" id="CHEBI:16526"/>
        <dbReference type="ChEBI" id="CHEBI:58476"/>
        <dbReference type="EC" id="2.2.1.6"/>
    </reaction>
</comment>
<dbReference type="InterPro" id="IPR045865">
    <property type="entry name" value="ACT-like_dom_sf"/>
</dbReference>
<reference evidence="10 11" key="1">
    <citation type="submission" date="2016-08" db="EMBL/GenBank/DDBJ databases">
        <title>Draft genome of Fabibacter sp. strain SK-8.</title>
        <authorList>
            <person name="Wong S.-K."/>
            <person name="Hamasaki K."/>
            <person name="Yoshizawa S."/>
        </authorList>
    </citation>
    <scope>NUCLEOTIDE SEQUENCE [LARGE SCALE GENOMIC DNA]</scope>
    <source>
        <strain evidence="10 11">SK-8</strain>
    </source>
</reference>
<evidence type="ECO:0000256" key="2">
    <source>
        <dbReference type="ARBA" id="ARBA00005025"/>
    </source>
</evidence>
<evidence type="ECO:0000259" key="9">
    <source>
        <dbReference type="PROSITE" id="PS51671"/>
    </source>
</evidence>
<keyword evidence="11" id="KW-1185">Reference proteome</keyword>
<dbReference type="CDD" id="cd04878">
    <property type="entry name" value="ACT_AHAS"/>
    <property type="match status" value="1"/>
</dbReference>
<dbReference type="InterPro" id="IPR039557">
    <property type="entry name" value="AHAS_ACT"/>
</dbReference>
<dbReference type="Proteomes" id="UP000095552">
    <property type="component" value="Unassembled WGS sequence"/>
</dbReference>
<protein>
    <recommendedName>
        <fullName evidence="8">Acetolactate synthase small subunit</fullName>
        <shortName evidence="8">AHAS</shortName>
        <shortName evidence="8">ALS</shortName>
        <ecNumber evidence="8">2.2.1.6</ecNumber>
    </recommendedName>
    <alternativeName>
        <fullName evidence="8">Acetohydroxy-acid synthase small subunit</fullName>
    </alternativeName>
</protein>
<dbReference type="PROSITE" id="PS51671">
    <property type="entry name" value="ACT"/>
    <property type="match status" value="1"/>
</dbReference>
<evidence type="ECO:0000256" key="1">
    <source>
        <dbReference type="ARBA" id="ARBA00004974"/>
    </source>
</evidence>
<sequence length="168" mass="19631">MIQSFTISIFSENSIGLLHRITSIFTKRHLSIESLNTSESEQESVFRFTVVVKAEEELVQKIVKQIEKQVEVIQAVYHLDEETVFQEIALYKLSTEKASENNLVERLIRDSHARILSMEPEYMIIEKTGHKEETQELLEFLRPLGLKEFVRSGRVSVIRPKIELQKER</sequence>
<comment type="function">
    <text evidence="8">Catalyzes the conversion of 2 pyruvate molecules into acetolactate in the first common step of the biosynthetic pathway of the branched-amino acids such as leucine, isoleucine, and valine.</text>
</comment>
<name>A0A1E5SZE7_9BACT</name>
<proteinExistence type="inferred from homology"/>
<comment type="subunit">
    <text evidence="4 8">Dimer of large and small chains.</text>
</comment>
<dbReference type="NCBIfam" id="TIGR00119">
    <property type="entry name" value="acolac_sm"/>
    <property type="match status" value="1"/>
</dbReference>
<dbReference type="InterPro" id="IPR002912">
    <property type="entry name" value="ACT_dom"/>
</dbReference>
<dbReference type="EMBL" id="MDGQ01000005">
    <property type="protein sequence ID" value="OEK04489.1"/>
    <property type="molecule type" value="Genomic_DNA"/>
</dbReference>
<comment type="pathway">
    <text evidence="1 8">Amino-acid biosynthesis; L-isoleucine biosynthesis; L-isoleucine from 2-oxobutanoate: step 1/4.</text>
</comment>
<dbReference type="EC" id="2.2.1.6" evidence="8"/>
<dbReference type="Gene3D" id="3.30.70.260">
    <property type="match status" value="1"/>
</dbReference>
<accession>A0A1E5SZE7</accession>
<dbReference type="InterPro" id="IPR054480">
    <property type="entry name" value="AHAS_small-like_ACT"/>
</dbReference>
<dbReference type="GO" id="GO:0005829">
    <property type="term" value="C:cytosol"/>
    <property type="evidence" value="ECO:0007669"/>
    <property type="project" value="TreeGrafter"/>
</dbReference>
<dbReference type="GO" id="GO:0003984">
    <property type="term" value="F:acetolactate synthase activity"/>
    <property type="evidence" value="ECO:0007669"/>
    <property type="project" value="UniProtKB-UniRule"/>
</dbReference>
<comment type="similarity">
    <text evidence="3 8">Belongs to the acetolactate synthase small subunit family.</text>
</comment>
<evidence type="ECO:0000256" key="6">
    <source>
        <dbReference type="ARBA" id="ARBA00023304"/>
    </source>
</evidence>
<dbReference type="InterPro" id="IPR027271">
    <property type="entry name" value="Acetolactate_synth/TF_NikR_C"/>
</dbReference>
<dbReference type="RefSeq" id="WP_069835994.1">
    <property type="nucleotide sequence ID" value="NZ_MDGQ01000005.1"/>
</dbReference>
<keyword evidence="5 8" id="KW-0028">Amino-acid biosynthesis</keyword>
<dbReference type="PANTHER" id="PTHR30239:SF0">
    <property type="entry name" value="ACETOLACTATE SYNTHASE SMALL SUBUNIT 1, CHLOROPLASTIC"/>
    <property type="match status" value="1"/>
</dbReference>
<dbReference type="InterPro" id="IPR019455">
    <property type="entry name" value="Acetolactate_synth_ssu_C"/>
</dbReference>
<gene>
    <name evidence="10" type="ORF">BFP71_13545</name>
</gene>
<dbReference type="UniPathway" id="UPA00049">
    <property type="reaction ID" value="UER00059"/>
</dbReference>
<evidence type="ECO:0000256" key="5">
    <source>
        <dbReference type="ARBA" id="ARBA00022605"/>
    </source>
</evidence>
<evidence type="ECO:0000256" key="4">
    <source>
        <dbReference type="ARBA" id="ARBA00011744"/>
    </source>
</evidence>
<evidence type="ECO:0000256" key="7">
    <source>
        <dbReference type="ARBA" id="ARBA00048670"/>
    </source>
</evidence>
<dbReference type="GO" id="GO:0009099">
    <property type="term" value="P:L-valine biosynthetic process"/>
    <property type="evidence" value="ECO:0007669"/>
    <property type="project" value="UniProtKB-UniRule"/>
</dbReference>
<keyword evidence="6 8" id="KW-0100">Branched-chain amino acid biosynthesis</keyword>
<dbReference type="GO" id="GO:0009097">
    <property type="term" value="P:isoleucine biosynthetic process"/>
    <property type="evidence" value="ECO:0007669"/>
    <property type="project" value="UniProtKB-UniRule"/>
</dbReference>
<dbReference type="PANTHER" id="PTHR30239">
    <property type="entry name" value="ACETOLACTATE SYNTHASE SMALL SUBUNIT"/>
    <property type="match status" value="1"/>
</dbReference>
<dbReference type="Pfam" id="PF10369">
    <property type="entry name" value="ALS_ss_C"/>
    <property type="match status" value="1"/>
</dbReference>
<dbReference type="GO" id="GO:1990610">
    <property type="term" value="F:acetolactate synthase regulator activity"/>
    <property type="evidence" value="ECO:0007669"/>
    <property type="project" value="UniProtKB-UniRule"/>
</dbReference>
<comment type="pathway">
    <text evidence="2 8">Amino-acid biosynthesis; L-valine biosynthesis; L-valine from pyruvate: step 1/4.</text>
</comment>
<dbReference type="AlphaFoldDB" id="A0A1E5SZE7"/>
<dbReference type="SUPFAM" id="SSF55021">
    <property type="entry name" value="ACT-like"/>
    <property type="match status" value="2"/>
</dbReference>
<evidence type="ECO:0000256" key="8">
    <source>
        <dbReference type="RuleBase" id="RU368092"/>
    </source>
</evidence>